<organism evidence="3 4">
    <name type="scientific">Paraburkholderia steynii</name>
    <dbReference type="NCBI Taxonomy" id="1245441"/>
    <lineage>
        <taxon>Bacteria</taxon>
        <taxon>Pseudomonadati</taxon>
        <taxon>Pseudomonadota</taxon>
        <taxon>Betaproteobacteria</taxon>
        <taxon>Burkholderiales</taxon>
        <taxon>Burkholderiaceae</taxon>
        <taxon>Paraburkholderia</taxon>
    </lineage>
</organism>
<dbReference type="AlphaFoldDB" id="A0A4R0XP71"/>
<accession>A0A4R0XP71</accession>
<dbReference type="Proteomes" id="UP000294200">
    <property type="component" value="Unassembled WGS sequence"/>
</dbReference>
<comment type="caution">
    <text evidence="3">The sequence shown here is derived from an EMBL/GenBank/DDBJ whole genome shotgun (WGS) entry which is preliminary data.</text>
</comment>
<protein>
    <submittedName>
        <fullName evidence="3">Uncharacterized protein</fullName>
    </submittedName>
</protein>
<feature type="coiled-coil region" evidence="1">
    <location>
        <begin position="3"/>
        <end position="30"/>
    </location>
</feature>
<reference evidence="3 4" key="1">
    <citation type="submission" date="2017-02" db="EMBL/GenBank/DDBJ databases">
        <title>Paraburkholderia sophoroidis sp. nov. and Paraburkholderia steynii sp. nov. rhizobial symbionts of the fynbos legume Hypocalyptus sophoroides.</title>
        <authorList>
            <person name="Steenkamp E.T."/>
            <person name="Beukes C.W."/>
            <person name="Van Zyl E."/>
            <person name="Avontuur J."/>
            <person name="Chan W.Y."/>
            <person name="Hassen A."/>
            <person name="Palmer M."/>
            <person name="Mthombeni L."/>
            <person name="Phalane F."/>
            <person name="Sereme K."/>
            <person name="Venter S.N."/>
        </authorList>
    </citation>
    <scope>NUCLEOTIDE SEQUENCE [LARGE SCALE GENOMIC DNA]</scope>
    <source>
        <strain evidence="3 4">HC1.1ba</strain>
    </source>
</reference>
<proteinExistence type="predicted"/>
<sequence>MKAMTSGEKVAQLEARIAELERLVGILTRERDSKPPAVYGPLDRTPTLPGWPMDPKPFEPVFPLPGAMPTCGKCGITLSPVMGYCCSRTDCPCGLGGVTCTTTA</sequence>
<feature type="region of interest" description="Disordered" evidence="2">
    <location>
        <begin position="34"/>
        <end position="53"/>
    </location>
</feature>
<evidence type="ECO:0000256" key="2">
    <source>
        <dbReference type="SAM" id="MobiDB-lite"/>
    </source>
</evidence>
<keyword evidence="4" id="KW-1185">Reference proteome</keyword>
<evidence type="ECO:0000313" key="4">
    <source>
        <dbReference type="Proteomes" id="UP000294200"/>
    </source>
</evidence>
<name>A0A4R0XP71_9BURK</name>
<gene>
    <name evidence="3" type="ORF">BZM27_05975</name>
</gene>
<evidence type="ECO:0000256" key="1">
    <source>
        <dbReference type="SAM" id="Coils"/>
    </source>
</evidence>
<keyword evidence="1" id="KW-0175">Coiled coil</keyword>
<dbReference type="EMBL" id="MWML01000013">
    <property type="protein sequence ID" value="TCG09347.1"/>
    <property type="molecule type" value="Genomic_DNA"/>
</dbReference>
<evidence type="ECO:0000313" key="3">
    <source>
        <dbReference type="EMBL" id="TCG09347.1"/>
    </source>
</evidence>